<evidence type="ECO:0000313" key="2">
    <source>
        <dbReference type="Proteomes" id="UP000054466"/>
    </source>
</evidence>
<protein>
    <submittedName>
        <fullName evidence="1">Uncharacterized protein</fullName>
    </submittedName>
</protein>
<dbReference type="AlphaFoldDB" id="A0A0D2CSF0"/>
<dbReference type="Proteomes" id="UP000054466">
    <property type="component" value="Unassembled WGS sequence"/>
</dbReference>
<dbReference type="GeneID" id="27343602"/>
<dbReference type="VEuPathDB" id="FungiDB:PV07_04408"/>
<reference evidence="1 2" key="1">
    <citation type="submission" date="2015-01" db="EMBL/GenBank/DDBJ databases">
        <title>The Genome Sequence of Cladophialophora immunda CBS83496.</title>
        <authorList>
            <consortium name="The Broad Institute Genomics Platform"/>
            <person name="Cuomo C."/>
            <person name="de Hoog S."/>
            <person name="Gorbushina A."/>
            <person name="Stielow B."/>
            <person name="Teixiera M."/>
            <person name="Abouelleil A."/>
            <person name="Chapman S.B."/>
            <person name="Priest M."/>
            <person name="Young S.K."/>
            <person name="Wortman J."/>
            <person name="Nusbaum C."/>
            <person name="Birren B."/>
        </authorList>
    </citation>
    <scope>NUCLEOTIDE SEQUENCE [LARGE SCALE GENOMIC DNA]</scope>
    <source>
        <strain evidence="1 2">CBS 83496</strain>
    </source>
</reference>
<evidence type="ECO:0000313" key="1">
    <source>
        <dbReference type="EMBL" id="KIW32895.1"/>
    </source>
</evidence>
<name>A0A0D2CSF0_9EURO</name>
<organism evidence="1 2">
    <name type="scientific">Cladophialophora immunda</name>
    <dbReference type="NCBI Taxonomy" id="569365"/>
    <lineage>
        <taxon>Eukaryota</taxon>
        <taxon>Fungi</taxon>
        <taxon>Dikarya</taxon>
        <taxon>Ascomycota</taxon>
        <taxon>Pezizomycotina</taxon>
        <taxon>Eurotiomycetes</taxon>
        <taxon>Chaetothyriomycetidae</taxon>
        <taxon>Chaetothyriales</taxon>
        <taxon>Herpotrichiellaceae</taxon>
        <taxon>Cladophialophora</taxon>
    </lineage>
</organism>
<dbReference type="HOGENOM" id="CLU_1447532_0_0_1"/>
<keyword evidence="2" id="KW-1185">Reference proteome</keyword>
<dbReference type="OrthoDB" id="10442439at2759"/>
<dbReference type="RefSeq" id="XP_016253111.1">
    <property type="nucleotide sequence ID" value="XM_016391209.1"/>
</dbReference>
<sequence>MPARPSSARAEAIFLARVVRNIDSGLANDVNDKIVKVRNSESPQSINSVVERAAEATEPVTKPVSDVVDGASTEAPRALIKYVAVYNGMKVLQSAAMYTASTHFTYTDMLTKTTAAAKKFAARGGRVATLKDCHATISNSGEERKDGEVEIDMEGDHDWEAVKSIVGEWWLTQKKRHIVISIVVQYS</sequence>
<proteinExistence type="predicted"/>
<gene>
    <name evidence="1" type="ORF">PV07_04408</name>
</gene>
<accession>A0A0D2CSF0</accession>
<dbReference type="EMBL" id="KN847041">
    <property type="protein sequence ID" value="KIW32895.1"/>
    <property type="molecule type" value="Genomic_DNA"/>
</dbReference>